<gene>
    <name evidence="1" type="ORF">MNBD_BACTEROID07-1437</name>
</gene>
<sequence length="102" mass="11506">MIASLKAAGLIENAGGRKSGYLLSRKPEDISVYDIYKAFESDLRIIDRPGSNSTCGKHQRAVQEFWTGLNEYVINYLKSQTLANLAARQEEVDKNTVNMFYI</sequence>
<dbReference type="EMBL" id="UOET01000374">
    <property type="protein sequence ID" value="VAW29491.1"/>
    <property type="molecule type" value="Genomic_DNA"/>
</dbReference>
<dbReference type="Gene3D" id="1.10.10.10">
    <property type="entry name" value="Winged helix-like DNA-binding domain superfamily/Winged helix DNA-binding domain"/>
    <property type="match status" value="1"/>
</dbReference>
<dbReference type="PANTHER" id="PTHR33221:SF15">
    <property type="entry name" value="HTH-TYPE TRANSCRIPTIONAL REGULATOR YWGB-RELATED"/>
    <property type="match status" value="1"/>
</dbReference>
<accession>A0A3B0UEP0</accession>
<dbReference type="InterPro" id="IPR000944">
    <property type="entry name" value="Tscrpt_reg_Rrf2"/>
</dbReference>
<dbReference type="SUPFAM" id="SSF46785">
    <property type="entry name" value="Winged helix' DNA-binding domain"/>
    <property type="match status" value="1"/>
</dbReference>
<dbReference type="GO" id="GO:0005829">
    <property type="term" value="C:cytosol"/>
    <property type="evidence" value="ECO:0007669"/>
    <property type="project" value="TreeGrafter"/>
</dbReference>
<dbReference type="GO" id="GO:0003700">
    <property type="term" value="F:DNA-binding transcription factor activity"/>
    <property type="evidence" value="ECO:0007669"/>
    <property type="project" value="TreeGrafter"/>
</dbReference>
<name>A0A3B0UEP0_9ZZZZ</name>
<proteinExistence type="predicted"/>
<dbReference type="AlphaFoldDB" id="A0A3B0UEP0"/>
<protein>
    <recommendedName>
        <fullName evidence="2">Rrf2 family transcriptional regulator</fullName>
    </recommendedName>
</protein>
<evidence type="ECO:0008006" key="2">
    <source>
        <dbReference type="Google" id="ProtNLM"/>
    </source>
</evidence>
<dbReference type="Pfam" id="PF02082">
    <property type="entry name" value="Rrf2"/>
    <property type="match status" value="1"/>
</dbReference>
<dbReference type="PANTHER" id="PTHR33221">
    <property type="entry name" value="WINGED HELIX-TURN-HELIX TRANSCRIPTIONAL REGULATOR, RRF2 FAMILY"/>
    <property type="match status" value="1"/>
</dbReference>
<evidence type="ECO:0000313" key="1">
    <source>
        <dbReference type="EMBL" id="VAW29491.1"/>
    </source>
</evidence>
<organism evidence="1">
    <name type="scientific">hydrothermal vent metagenome</name>
    <dbReference type="NCBI Taxonomy" id="652676"/>
    <lineage>
        <taxon>unclassified sequences</taxon>
        <taxon>metagenomes</taxon>
        <taxon>ecological metagenomes</taxon>
    </lineage>
</organism>
<reference evidence="1" key="1">
    <citation type="submission" date="2018-06" db="EMBL/GenBank/DDBJ databases">
        <authorList>
            <person name="Zhirakovskaya E."/>
        </authorList>
    </citation>
    <scope>NUCLEOTIDE SEQUENCE</scope>
</reference>
<dbReference type="InterPro" id="IPR036388">
    <property type="entry name" value="WH-like_DNA-bd_sf"/>
</dbReference>
<dbReference type="PROSITE" id="PS51197">
    <property type="entry name" value="HTH_RRF2_2"/>
    <property type="match status" value="1"/>
</dbReference>
<dbReference type="InterPro" id="IPR036390">
    <property type="entry name" value="WH_DNA-bd_sf"/>
</dbReference>